<dbReference type="RefSeq" id="WP_241349825.1">
    <property type="nucleotide sequence ID" value="NZ_JAKZGP010000076.1"/>
</dbReference>
<evidence type="ECO:0000256" key="2">
    <source>
        <dbReference type="ARBA" id="ARBA00023118"/>
    </source>
</evidence>
<dbReference type="InterPro" id="IPR043128">
    <property type="entry name" value="Rev_trsase/Diguanyl_cyclase"/>
</dbReference>
<sequence length="524" mass="59089">MSKYLYGASIQGIQSFIFQTNKLKEIVGGSELVEEICTTEFHDFIGSNKEDENIILSAAGNIKLIANEETCKHLVKEFPKHVLQKAPGVTVSQAVVKINDNLPLSEHINRLEEKLKAERNKPVMPLEIGFMGLERARRTGGVAVKIKEKKGKKISFCESTALKDTEVDKTSKHANESSHTKLFKKISGLSERPKEITLEIEDICKGHKNSWIAVVHADGNGLGNILRVMGEKLKDAGFDESKSAFRKFSLALDNATQAAAQAAFWNVFKNVNAYTKDGKYPIRPIICGGDDITFIIRADLALNFTEHFLRAFEEKTKEEFKVLEQYGISDFKDGITACAGIAYVKESYPLHYALNLSEALCKDAKKKVKEQVKKRENGVPESSLAFYKVQESFTDKLSILKERTLQAKHGDNLLDYYCGPYLLKDLEGLNKRLDYLKDHVEKSQDTTKAIGKLRRVVSDTFKDFSVAEFNLTRMAKVNKTFFDELKLQEELDKLKNFKSSGKKESSQLLDLITLHGFNYGTREN</sequence>
<protein>
    <recommendedName>
        <fullName evidence="3">Cas10/Cmr2 second palm domain-containing protein</fullName>
    </recommendedName>
</protein>
<dbReference type="EMBL" id="JAKZGP010000076">
    <property type="protein sequence ID" value="MCH7411419.1"/>
    <property type="molecule type" value="Genomic_DNA"/>
</dbReference>
<reference evidence="4" key="1">
    <citation type="submission" date="2022-03" db="EMBL/GenBank/DDBJ databases">
        <title>De novo assembled genomes of Belliella spp. (Cyclobacteriaceae) strains.</title>
        <authorList>
            <person name="Szabo A."/>
            <person name="Korponai K."/>
            <person name="Felfoldi T."/>
        </authorList>
    </citation>
    <scope>NUCLEOTIDE SEQUENCE</scope>
    <source>
        <strain evidence="4">DSM 111904</strain>
    </source>
</reference>
<gene>
    <name evidence="4" type="ORF">MM239_18665</name>
</gene>
<dbReference type="Pfam" id="PF22335">
    <property type="entry name" value="Cas10-Cmr2_palm2"/>
    <property type="match status" value="1"/>
</dbReference>
<organism evidence="4 5">
    <name type="scientific">Belliella filtrata</name>
    <dbReference type="NCBI Taxonomy" id="2923435"/>
    <lineage>
        <taxon>Bacteria</taxon>
        <taxon>Pseudomonadati</taxon>
        <taxon>Bacteroidota</taxon>
        <taxon>Cytophagia</taxon>
        <taxon>Cytophagales</taxon>
        <taxon>Cyclobacteriaceae</taxon>
        <taxon>Belliella</taxon>
    </lineage>
</organism>
<accession>A0ABS9V4S5</accession>
<comment type="caution">
    <text evidence="4">The sequence shown here is derived from an EMBL/GenBank/DDBJ whole genome shotgun (WGS) entry which is preliminary data.</text>
</comment>
<proteinExistence type="predicted"/>
<dbReference type="InterPro" id="IPR054767">
    <property type="entry name" value="Cas10-Cmr2_palm2"/>
</dbReference>
<evidence type="ECO:0000259" key="3">
    <source>
        <dbReference type="Pfam" id="PF22335"/>
    </source>
</evidence>
<name>A0ABS9V4S5_9BACT</name>
<keyword evidence="2" id="KW-0051">Antiviral defense</keyword>
<dbReference type="Proteomes" id="UP001165489">
    <property type="component" value="Unassembled WGS sequence"/>
</dbReference>
<evidence type="ECO:0000256" key="1">
    <source>
        <dbReference type="ARBA" id="ARBA00022741"/>
    </source>
</evidence>
<keyword evidence="1" id="KW-0547">Nucleotide-binding</keyword>
<evidence type="ECO:0000313" key="4">
    <source>
        <dbReference type="EMBL" id="MCH7411419.1"/>
    </source>
</evidence>
<feature type="domain" description="Cas10/Cmr2 second palm" evidence="3">
    <location>
        <begin position="212"/>
        <end position="370"/>
    </location>
</feature>
<keyword evidence="5" id="KW-1185">Reference proteome</keyword>
<evidence type="ECO:0000313" key="5">
    <source>
        <dbReference type="Proteomes" id="UP001165489"/>
    </source>
</evidence>
<dbReference type="Gene3D" id="3.30.70.270">
    <property type="match status" value="1"/>
</dbReference>